<reference evidence="1 2" key="1">
    <citation type="submission" date="2016-10" db="EMBL/GenBank/DDBJ databases">
        <title>Complete genome of the TMA-utilizing, human hosted archaeon Methanomethylophilus alvus Gen. nov, sp. nov., strain Mx-05, derived from a pure culture.</title>
        <authorList>
            <person name="Brugere J.-F."/>
            <person name="Ben Hania W."/>
            <person name="Chaudhary P.P."/>
            <person name="Gaci N."/>
            <person name="Borrel G."/>
            <person name="Cao Van Tuat L."/>
            <person name="Fardeau M.-L."/>
            <person name="Harris H.M.B."/>
            <person name="O'Toole P.W."/>
            <person name="Ollivier B."/>
        </authorList>
    </citation>
    <scope>NUCLEOTIDE SEQUENCE [LARGE SCALE GENOMIC DNA]</scope>
    <source>
        <strain evidence="1 2">Mx-05</strain>
    </source>
</reference>
<protein>
    <submittedName>
        <fullName evidence="1">Uncharacterized protein</fullName>
    </submittedName>
</protein>
<dbReference type="GeneID" id="41322149"/>
<organism evidence="1 2">
    <name type="scientific">Methanomethylophilus alvi</name>
    <dbReference type="NCBI Taxonomy" id="1291540"/>
    <lineage>
        <taxon>Archaea</taxon>
        <taxon>Methanobacteriati</taxon>
        <taxon>Thermoplasmatota</taxon>
        <taxon>Thermoplasmata</taxon>
        <taxon>Methanomassiliicoccales</taxon>
        <taxon>Methanomethylophilaceae</taxon>
        <taxon>Methanomethylophilus</taxon>
    </lineage>
</organism>
<proteinExistence type="predicted"/>
<dbReference type="RefSeq" id="WP_015505266.1">
    <property type="nucleotide sequence ID" value="NZ_CAYARL010000004.1"/>
</dbReference>
<dbReference type="OMA" id="LERNMAW"/>
<dbReference type="Proteomes" id="UP000273278">
    <property type="component" value="Chromosome"/>
</dbReference>
<dbReference type="InterPro" id="IPR036390">
    <property type="entry name" value="WH_DNA-bd_sf"/>
</dbReference>
<evidence type="ECO:0000313" key="2">
    <source>
        <dbReference type="Proteomes" id="UP000273278"/>
    </source>
</evidence>
<dbReference type="EMBL" id="CP017686">
    <property type="protein sequence ID" value="AYQ55492.1"/>
    <property type="molecule type" value="Genomic_DNA"/>
</dbReference>
<evidence type="ECO:0000313" key="1">
    <source>
        <dbReference type="EMBL" id="AYQ55492.1"/>
    </source>
</evidence>
<gene>
    <name evidence="1" type="ORF">BKD89_06755</name>
</gene>
<dbReference type="AlphaFoldDB" id="A0A3G3IJ27"/>
<sequence>MKIGKATDVTVKQRIMLHLSRFPGYYPGDDYTIPFDLTQDGIASVVGITRAHVSIDLKKLIELDYVVGWQAHLKGSRTKRFVYALQPKGTIEAAAIRDEVEKAGMTVDALLDMKRCDPETKWRSLSHNDRETFGKACILRAPIPRNDLPPTRTGVIPTDYNGMTQIPRETADLFLSKADRGSLRRWHSWAADYWLDKGERSERLFHLIKSGRNLEANWLAMRMKADILFSPSDDLLESLSMIRPESGLERNMAWLCAEAAIGCRDLKKAREMAEKLRRLESPEHMTVMSQI</sequence>
<dbReference type="SUPFAM" id="SSF46785">
    <property type="entry name" value="Winged helix' DNA-binding domain"/>
    <property type="match status" value="1"/>
</dbReference>
<accession>A0A3G3IJ27</accession>
<name>A0A3G3IJ27_9ARCH</name>